<comment type="caution">
    <text evidence="1">The sequence shown here is derived from an EMBL/GenBank/DDBJ whole genome shotgun (WGS) entry which is preliminary data.</text>
</comment>
<protein>
    <submittedName>
        <fullName evidence="1">Uncharacterized protein</fullName>
    </submittedName>
</protein>
<accession>A0ABQ7J6E5</accession>
<dbReference type="Proteomes" id="UP000823046">
    <property type="component" value="Unassembled WGS sequence"/>
</dbReference>
<proteinExistence type="predicted"/>
<gene>
    <name evidence="1" type="ORF">IE077_001308</name>
</gene>
<dbReference type="EMBL" id="JADAQX010000855">
    <property type="protein sequence ID" value="KAF8819265.1"/>
    <property type="molecule type" value="Genomic_DNA"/>
</dbReference>
<reference evidence="1 2" key="1">
    <citation type="journal article" date="2020" name="bioRxiv">
        <title>Metabolic contributions of an alphaproteobacterial endosymbiont in the apicomplexan Cardiosporidium cionae.</title>
        <authorList>
            <person name="Hunter E.S."/>
            <person name="Paight C.J."/>
            <person name="Lane C.E."/>
        </authorList>
    </citation>
    <scope>NUCLEOTIDE SEQUENCE [LARGE SCALE GENOMIC DNA]</scope>
    <source>
        <strain evidence="1">ESH_2018</strain>
    </source>
</reference>
<evidence type="ECO:0000313" key="1">
    <source>
        <dbReference type="EMBL" id="KAF8819265.1"/>
    </source>
</evidence>
<sequence length="613" mass="68855">MSEFARAESDCITFTGFEDADALLVLPPSSLNGYARIVDLFEHLVSEGLDGDRIERTSILQGEILHFGIAFFRKKRAIDSCDMDNVGDWLKRYQQLVATVNFQFDDKECTKEKSCFSPINHSSEGTVEHLRIISVSAKSQPESVIEKHVYDETKFPIYCENHARSDEGKILKNRKPSFVLFTFAIPAEFDVDQIGRFLRMRVLFSLPLLKKYPKNNIIALGRSPTVPYSTFAVTQGASMYFTEQLRATLRAPTVFNSQIPWSSALTYRSNSFLINSGSLSSEFSNGNNGRSERKLEPCDHFSLRKRSNLTLELLSQAVSPIELSSTKNGHSIVTSSPRGYGIAQICLKAAAPLKICSQWHLSYVSLLFTNCTTDVTIQIKSLDVPEFEPLIVHELPFIIAPGETYGIVLKLQKLDTTLVDLKIGGVGSPMLPITDQVTKVSEEGGIKWNVEETGRADSFSPRSTPVTIAWGIDNFPHSKLWLQTSFKFVWHAVNLLEATVIGLHLDEKETATNVKICFMNNNSVDMELLIYYPDNIHFQRHIPSQFHSVGMCPSFIMLSFIEKIGLIPGGQSRSVDLRYIRTHSSSYELPPLFIVDTLSLQHFLFPGTMIPIL</sequence>
<keyword evidence="2" id="KW-1185">Reference proteome</keyword>
<organism evidence="1 2">
    <name type="scientific">Cardiosporidium cionae</name>
    <dbReference type="NCBI Taxonomy" id="476202"/>
    <lineage>
        <taxon>Eukaryota</taxon>
        <taxon>Sar</taxon>
        <taxon>Alveolata</taxon>
        <taxon>Apicomplexa</taxon>
        <taxon>Aconoidasida</taxon>
        <taxon>Nephromycida</taxon>
        <taxon>Cardiosporidium</taxon>
    </lineage>
</organism>
<evidence type="ECO:0000313" key="2">
    <source>
        <dbReference type="Proteomes" id="UP000823046"/>
    </source>
</evidence>
<name>A0ABQ7J6E5_9APIC</name>